<evidence type="ECO:0000313" key="2">
    <source>
        <dbReference type="Proteomes" id="UP000198779"/>
    </source>
</evidence>
<dbReference type="Proteomes" id="UP000198779">
    <property type="component" value="Unassembled WGS sequence"/>
</dbReference>
<evidence type="ECO:0000313" key="1">
    <source>
        <dbReference type="EMBL" id="SDH23395.1"/>
    </source>
</evidence>
<organism evidence="1 2">
    <name type="scientific">Prevotella communis</name>
    <dbReference type="NCBI Taxonomy" id="2913614"/>
    <lineage>
        <taxon>Bacteria</taxon>
        <taxon>Pseudomonadati</taxon>
        <taxon>Bacteroidota</taxon>
        <taxon>Bacteroidia</taxon>
        <taxon>Bacteroidales</taxon>
        <taxon>Prevotellaceae</taxon>
        <taxon>Prevotella</taxon>
    </lineage>
</organism>
<reference evidence="2" key="1">
    <citation type="submission" date="2016-10" db="EMBL/GenBank/DDBJ databases">
        <authorList>
            <person name="Varghese N."/>
            <person name="Submissions S."/>
        </authorList>
    </citation>
    <scope>NUCLEOTIDE SEQUENCE [LARGE SCALE GENOMIC DNA]</scope>
    <source>
        <strain evidence="2">BP1-148</strain>
    </source>
</reference>
<accession>A0A1G8AQZ2</accession>
<proteinExistence type="predicted"/>
<dbReference type="AlphaFoldDB" id="A0A1G8AQZ2"/>
<keyword evidence="2" id="KW-1185">Reference proteome</keyword>
<name>A0A1G8AQZ2_9BACT</name>
<dbReference type="EMBL" id="FNCQ01000020">
    <property type="protein sequence ID" value="SDH23395.1"/>
    <property type="molecule type" value="Genomic_DNA"/>
</dbReference>
<protein>
    <submittedName>
        <fullName evidence="1">Uncharacterized protein</fullName>
    </submittedName>
</protein>
<gene>
    <name evidence="1" type="ORF">SAMN04487901_12039</name>
</gene>
<sequence length="49" mass="5978">MVSNCYFCGKDTKKNYNRCFISVLFINFASKRHVYVNEEYQKFLYNSTY</sequence>